<organism evidence="1 2">
    <name type="scientific">Pantoea septica</name>
    <dbReference type="NCBI Taxonomy" id="472695"/>
    <lineage>
        <taxon>Bacteria</taxon>
        <taxon>Pseudomonadati</taxon>
        <taxon>Pseudomonadota</taxon>
        <taxon>Gammaproteobacteria</taxon>
        <taxon>Enterobacterales</taxon>
        <taxon>Erwiniaceae</taxon>
        <taxon>Pantoea</taxon>
    </lineage>
</organism>
<dbReference type="EMBL" id="MLJJ01000027">
    <property type="protein sequence ID" value="ORM97675.1"/>
    <property type="molecule type" value="Genomic_DNA"/>
</dbReference>
<accession>A0ABX3UPS3</accession>
<dbReference type="Proteomes" id="UP000193785">
    <property type="component" value="Unassembled WGS sequence"/>
</dbReference>
<evidence type="ECO:0000313" key="1">
    <source>
        <dbReference type="EMBL" id="ORM97675.1"/>
    </source>
</evidence>
<keyword evidence="2" id="KW-1185">Reference proteome</keyword>
<reference evidence="1 2" key="1">
    <citation type="journal article" date="2017" name="Antonie Van Leeuwenhoek">
        <title>Phylogenomic resolution of the bacterial genus Pantoea and its relationship with Erwinia and Tatumella.</title>
        <authorList>
            <person name="Palmer M."/>
            <person name="Steenkamp E.T."/>
            <person name="Coetzee M.P."/>
            <person name="Chan W.Y."/>
            <person name="van Zyl E."/>
            <person name="De Maayer P."/>
            <person name="Coutinho T.A."/>
            <person name="Blom J."/>
            <person name="Smits T.H."/>
            <person name="Duffy B."/>
            <person name="Venter S.N."/>
        </authorList>
    </citation>
    <scope>NUCLEOTIDE SEQUENCE [LARGE SCALE GENOMIC DNA]</scope>
    <source>
        <strain evidence="1 2">LMG 5345</strain>
    </source>
</reference>
<comment type="caution">
    <text evidence="1">The sequence shown here is derived from an EMBL/GenBank/DDBJ whole genome shotgun (WGS) entry which is preliminary data.</text>
</comment>
<name>A0ABX3UPS3_9GAMM</name>
<proteinExistence type="predicted"/>
<sequence>MGARSKTYDERNIELACYDRCPERYGRLRLLQQGPATCLAKKKQEFYCLDCDAGREGGWWMLIHNVHYGKGCPVCASVNQLIDAAAAKWPDYRLVMLPTTKNAPQLEDIRYQMVPSDNPLPDSVGWSFTPLIRATIVQGLGRKKHPGREQDVSYNIVVKVYREWTDVFGSEASIRYVGKEKPGLKSPGPFFTVNAARCMRSPIAESYMAATGALAICKQERKDRRQDESLRLEAQRFGATIIGYEHSTKTGVRIRYKNRFGLDRLDSRERARETNWGQTKMRKGESLCAIILDLLFPSNDWRSNSRPLFLTYNAAGKEPSRLELDGYSDALKLAFEYQGDHHYHSRDDDTGAKLTLADIQKRDAFKVKVCADCQITLLVIPEMELDPQAFLEHILEICARHGRIPTDLSLSVDAIWEKWNVWCENPLAKFQNKVMEKLNAHQLISPVKEKIGKKTQVHYKCSNCGNEHKTTGKTLNEGPLRQGCPGCKNKLAGRKRRHDSLDAWGDSLGMPADFIANIKANSNSAGIRYVCEQDANHVIVVHDLTFAWHHIIDGAFICPECEAKKLGVKASSVAQQRQGNNSLRDNLNKLGLSVIEFKPPKDGQATALVRCDKGMHEFEVTRSEASAMVNNKCLNDRKIVPSACQACCYPDEEVVSTIKRATIFHRLYVLRGMYPRASYIEGFDSKGQGEEIYACGNTHADGTPHSPVRISYRNMQKAARRSPATHLCVACGLEKGQVVKSGKNLDDLVALMHVMRDEIARHAQLPDGLRPPTVQFLHEPISDKEEISTTKTYLKFCCGVPGHAALEATKDYYFNRAKGRGAGFCPECVKLSGKKKAPIPEPVKEDSELRLCVMRND</sequence>
<gene>
    <name evidence="1" type="ORF">HA46_14410</name>
</gene>
<evidence type="ECO:0000313" key="2">
    <source>
        <dbReference type="Proteomes" id="UP000193785"/>
    </source>
</evidence>
<protein>
    <submittedName>
        <fullName evidence="1">Uncharacterized protein</fullName>
    </submittedName>
</protein>
<dbReference type="RefSeq" id="WP_084885102.1">
    <property type="nucleotide sequence ID" value="NZ_MLJJ01000027.1"/>
</dbReference>